<gene>
    <name evidence="7" type="ORF">MNBD_GAMMA22-421</name>
</gene>
<dbReference type="CDD" id="cd06142">
    <property type="entry name" value="RNaseD_exo"/>
    <property type="match status" value="1"/>
</dbReference>
<evidence type="ECO:0000256" key="5">
    <source>
        <dbReference type="ARBA" id="ARBA00022839"/>
    </source>
</evidence>
<dbReference type="GO" id="GO:0008408">
    <property type="term" value="F:3'-5' exonuclease activity"/>
    <property type="evidence" value="ECO:0007669"/>
    <property type="project" value="InterPro"/>
</dbReference>
<keyword evidence="4 7" id="KW-0378">Hydrolase</keyword>
<evidence type="ECO:0000256" key="1">
    <source>
        <dbReference type="ARBA" id="ARBA00022490"/>
    </source>
</evidence>
<evidence type="ECO:0000256" key="4">
    <source>
        <dbReference type="ARBA" id="ARBA00022801"/>
    </source>
</evidence>
<dbReference type="Gene3D" id="1.10.150.80">
    <property type="entry name" value="HRDC domain"/>
    <property type="match status" value="2"/>
</dbReference>
<dbReference type="InterPro" id="IPR010997">
    <property type="entry name" value="HRDC-like_sf"/>
</dbReference>
<keyword evidence="1" id="KW-0963">Cytoplasm</keyword>
<reference evidence="7" key="1">
    <citation type="submission" date="2018-06" db="EMBL/GenBank/DDBJ databases">
        <authorList>
            <person name="Zhirakovskaya E."/>
        </authorList>
    </citation>
    <scope>NUCLEOTIDE SEQUENCE</scope>
</reference>
<accession>A0A3B1AQR4</accession>
<keyword evidence="3" id="KW-0540">Nuclease</keyword>
<dbReference type="PANTHER" id="PTHR47649:SF1">
    <property type="entry name" value="RIBONUCLEASE D"/>
    <property type="match status" value="1"/>
</dbReference>
<dbReference type="Pfam" id="PF00570">
    <property type="entry name" value="HRDC"/>
    <property type="match status" value="1"/>
</dbReference>
<dbReference type="EC" id="3.1.26.3" evidence="7"/>
<dbReference type="PROSITE" id="PS50967">
    <property type="entry name" value="HRDC"/>
    <property type="match status" value="1"/>
</dbReference>
<dbReference type="InterPro" id="IPR002562">
    <property type="entry name" value="3'-5'_exonuclease_dom"/>
</dbReference>
<dbReference type="Gene3D" id="3.30.420.10">
    <property type="entry name" value="Ribonuclease H-like superfamily/Ribonuclease H"/>
    <property type="match status" value="1"/>
</dbReference>
<name>A0A3B1AQR4_9ZZZZ</name>
<evidence type="ECO:0000256" key="3">
    <source>
        <dbReference type="ARBA" id="ARBA00022722"/>
    </source>
</evidence>
<proteinExistence type="inferred from homology"/>
<evidence type="ECO:0000256" key="2">
    <source>
        <dbReference type="ARBA" id="ARBA00022694"/>
    </source>
</evidence>
<dbReference type="PANTHER" id="PTHR47649">
    <property type="entry name" value="RIBONUCLEASE D"/>
    <property type="match status" value="1"/>
</dbReference>
<feature type="domain" description="HRDC" evidence="6">
    <location>
        <begin position="212"/>
        <end position="292"/>
    </location>
</feature>
<dbReference type="EMBL" id="UOFS01000054">
    <property type="protein sequence ID" value="VAX02154.1"/>
    <property type="molecule type" value="Genomic_DNA"/>
</dbReference>
<dbReference type="GO" id="GO:0000166">
    <property type="term" value="F:nucleotide binding"/>
    <property type="evidence" value="ECO:0007669"/>
    <property type="project" value="InterPro"/>
</dbReference>
<dbReference type="InterPro" id="IPR044876">
    <property type="entry name" value="HRDC_dom_sf"/>
</dbReference>
<organism evidence="7">
    <name type="scientific">hydrothermal vent metagenome</name>
    <dbReference type="NCBI Taxonomy" id="652676"/>
    <lineage>
        <taxon>unclassified sequences</taxon>
        <taxon>metagenomes</taxon>
        <taxon>ecological metagenomes</taxon>
    </lineage>
</organism>
<sequence>MMTDELYIKTDEQLDAFCTQIKNSPYIAIDTEFMREKTYYPQLCLIQIATEDHIACIDPLVIKDLKPLWAILYDENIIKIFHAARQDLELIYNLTQNIPKPIFDTQIAATLLGLGDQIGYATLVKSMLNIDLDKSQTRTDWSQRPLDKEQIKYAANDVKYLVKCYGLVRSQLNDKNRLDWLDKDFEQLSNSNLYDVDVQQTWMKVSGKQKLKGNALGVLRTLSAWREKTAQEKDLPKKWVMKDDILIGLAMKRPKNTVQLAKIRGLTTDTISRNGNTILNLINETEHQTPERLNTPGKLNQEQDALIDSLMAVMRFRASQENISPAMIANRKDLEQLLIEQNNTELAITQGWRKAVAGDSIVDFLNGKIQLIVKDGKLTIAN</sequence>
<protein>
    <submittedName>
        <fullName evidence="7">Ribonuclease D</fullName>
        <ecNumber evidence="7">3.1.26.3</ecNumber>
    </submittedName>
</protein>
<dbReference type="InterPro" id="IPR036397">
    <property type="entry name" value="RNaseH_sf"/>
</dbReference>
<dbReference type="InterPro" id="IPR012337">
    <property type="entry name" value="RNaseH-like_sf"/>
</dbReference>
<dbReference type="SMART" id="SM00341">
    <property type="entry name" value="HRDC"/>
    <property type="match status" value="1"/>
</dbReference>
<dbReference type="NCBIfam" id="TIGR01388">
    <property type="entry name" value="rnd"/>
    <property type="match status" value="1"/>
</dbReference>
<dbReference type="InterPro" id="IPR051086">
    <property type="entry name" value="RNase_D-like"/>
</dbReference>
<dbReference type="InterPro" id="IPR006292">
    <property type="entry name" value="RNase_D"/>
</dbReference>
<evidence type="ECO:0000313" key="7">
    <source>
        <dbReference type="EMBL" id="VAX02154.1"/>
    </source>
</evidence>
<dbReference type="GO" id="GO:0004525">
    <property type="term" value="F:ribonuclease III activity"/>
    <property type="evidence" value="ECO:0007669"/>
    <property type="project" value="UniProtKB-EC"/>
</dbReference>
<dbReference type="GO" id="GO:0008033">
    <property type="term" value="P:tRNA processing"/>
    <property type="evidence" value="ECO:0007669"/>
    <property type="project" value="UniProtKB-KW"/>
</dbReference>
<evidence type="ECO:0000259" key="6">
    <source>
        <dbReference type="PROSITE" id="PS50967"/>
    </source>
</evidence>
<dbReference type="SMART" id="SM00474">
    <property type="entry name" value="35EXOc"/>
    <property type="match status" value="1"/>
</dbReference>
<dbReference type="AlphaFoldDB" id="A0A3B1AQR4"/>
<dbReference type="SUPFAM" id="SSF47819">
    <property type="entry name" value="HRDC-like"/>
    <property type="match status" value="2"/>
</dbReference>
<keyword evidence="2" id="KW-0819">tRNA processing</keyword>
<dbReference type="Pfam" id="PF01612">
    <property type="entry name" value="DNA_pol_A_exo1"/>
    <property type="match status" value="1"/>
</dbReference>
<dbReference type="InterPro" id="IPR002121">
    <property type="entry name" value="HRDC_dom"/>
</dbReference>
<dbReference type="SUPFAM" id="SSF53098">
    <property type="entry name" value="Ribonuclease H-like"/>
    <property type="match status" value="1"/>
</dbReference>
<dbReference type="HAMAP" id="MF_01899">
    <property type="entry name" value="RNase_D"/>
    <property type="match status" value="1"/>
</dbReference>
<dbReference type="GO" id="GO:0003676">
    <property type="term" value="F:nucleic acid binding"/>
    <property type="evidence" value="ECO:0007669"/>
    <property type="project" value="InterPro"/>
</dbReference>
<keyword evidence="5" id="KW-0269">Exonuclease</keyword>
<dbReference type="GO" id="GO:0033890">
    <property type="term" value="F:ribonuclease D activity"/>
    <property type="evidence" value="ECO:0007669"/>
    <property type="project" value="InterPro"/>
</dbReference>